<dbReference type="Proteomes" id="UP001151760">
    <property type="component" value="Unassembled WGS sequence"/>
</dbReference>
<evidence type="ECO:0000256" key="1">
    <source>
        <dbReference type="SAM" id="MobiDB-lite"/>
    </source>
</evidence>
<comment type="caution">
    <text evidence="2">The sequence shown here is derived from an EMBL/GenBank/DDBJ whole genome shotgun (WGS) entry which is preliminary data.</text>
</comment>
<feature type="compositionally biased region" description="Acidic residues" evidence="1">
    <location>
        <begin position="259"/>
        <end position="280"/>
    </location>
</feature>
<accession>A0ABQ5DB71</accession>
<reference evidence="2" key="2">
    <citation type="submission" date="2022-01" db="EMBL/GenBank/DDBJ databases">
        <authorList>
            <person name="Yamashiro T."/>
            <person name="Shiraishi A."/>
            <person name="Satake H."/>
            <person name="Nakayama K."/>
        </authorList>
    </citation>
    <scope>NUCLEOTIDE SEQUENCE</scope>
</reference>
<feature type="compositionally biased region" description="Acidic residues" evidence="1">
    <location>
        <begin position="230"/>
        <end position="249"/>
    </location>
</feature>
<feature type="compositionally biased region" description="Acidic residues" evidence="1">
    <location>
        <begin position="588"/>
        <end position="597"/>
    </location>
</feature>
<organism evidence="2 3">
    <name type="scientific">Tanacetum coccineum</name>
    <dbReference type="NCBI Taxonomy" id="301880"/>
    <lineage>
        <taxon>Eukaryota</taxon>
        <taxon>Viridiplantae</taxon>
        <taxon>Streptophyta</taxon>
        <taxon>Embryophyta</taxon>
        <taxon>Tracheophyta</taxon>
        <taxon>Spermatophyta</taxon>
        <taxon>Magnoliopsida</taxon>
        <taxon>eudicotyledons</taxon>
        <taxon>Gunneridae</taxon>
        <taxon>Pentapetalae</taxon>
        <taxon>asterids</taxon>
        <taxon>campanulids</taxon>
        <taxon>Asterales</taxon>
        <taxon>Asteraceae</taxon>
        <taxon>Asteroideae</taxon>
        <taxon>Anthemideae</taxon>
        <taxon>Anthemidinae</taxon>
        <taxon>Tanacetum</taxon>
    </lineage>
</organism>
<feature type="compositionally biased region" description="Polar residues" evidence="1">
    <location>
        <begin position="187"/>
        <end position="203"/>
    </location>
</feature>
<reference evidence="2" key="1">
    <citation type="journal article" date="2022" name="Int. J. Mol. Sci.">
        <title>Draft Genome of Tanacetum Coccineum: Genomic Comparison of Closely Related Tanacetum-Family Plants.</title>
        <authorList>
            <person name="Yamashiro T."/>
            <person name="Shiraishi A."/>
            <person name="Nakayama K."/>
            <person name="Satake H."/>
        </authorList>
    </citation>
    <scope>NUCLEOTIDE SEQUENCE</scope>
</reference>
<name>A0ABQ5DB71_9ASTR</name>
<gene>
    <name evidence="2" type="ORF">Tco_0926618</name>
</gene>
<protein>
    <submittedName>
        <fullName evidence="2">Uncharacterized protein</fullName>
    </submittedName>
</protein>
<keyword evidence="3" id="KW-1185">Reference proteome</keyword>
<feature type="region of interest" description="Disordered" evidence="1">
    <location>
        <begin position="575"/>
        <end position="597"/>
    </location>
</feature>
<sequence>MTGETPLPTQPKQPIDKAYSIASIKAFQHHLEAPPTTTTSVIDPLHESNDSLVVMWMYSTISPKLVEMVVDNDTSDHGVWKRLNDLFHNNMEAHEKAPNFDELRSMMLLEESDMSHPSVSQSILHNTSSSPTVLVTSTRPTDKEVNRHEVPRMHWITFWIAHLKDLCASYFGKCIVLFVILNKEQISSMSDSEDSTVTYTEISSPYEDPSDPLPVAASPTTKSPGYILESDPEEDPEEDDEEDPEEDQADYPTDRGDDRDNEESSEDDDDDDDDDAEEEDHLAPADPAAVAFSADQYPYLAYRVTARMSIRPQAPTPFLSEKVAERFLALPTPPPSPLSRYSSPLPQIPSPPLPIPSPPPNSLTYIDGSLGSRAAGIRQRDALPSLIHDTEILEIVLPLGAARQHGPATAGADLYGFANMLDDAPGCQRSSELGYGITDTWDDLVGAIQEIAPTTLEGLDDALHDRALLRGRVNLLYRDRPFHRCTALLMEEEARASRTAWAQLMDACDQVCSEGISLQTTVMAQQSEIAVWRAVDRRRQTVISDLLAADHRRQRQLVKALKIVKSLKTQMIELQRQQGPAKGPAEPELIEEADSSS</sequence>
<dbReference type="PANTHER" id="PTHR47481:SF41">
    <property type="entry name" value="COPIA-LIKE POLYPROTEIN_RETROTRANSPOSON"/>
    <property type="match status" value="1"/>
</dbReference>
<dbReference type="PANTHER" id="PTHR47481">
    <property type="match status" value="1"/>
</dbReference>
<evidence type="ECO:0000313" key="2">
    <source>
        <dbReference type="EMBL" id="GJT36199.1"/>
    </source>
</evidence>
<feature type="region of interest" description="Disordered" evidence="1">
    <location>
        <begin position="187"/>
        <end position="290"/>
    </location>
</feature>
<proteinExistence type="predicted"/>
<evidence type="ECO:0000313" key="3">
    <source>
        <dbReference type="Proteomes" id="UP001151760"/>
    </source>
</evidence>
<dbReference type="EMBL" id="BQNB010015117">
    <property type="protein sequence ID" value="GJT36199.1"/>
    <property type="molecule type" value="Genomic_DNA"/>
</dbReference>